<organism evidence="1 2">
    <name type="scientific">candidate division TA06 bacterium DG_24</name>
    <dbReference type="NCBI Taxonomy" id="1703770"/>
    <lineage>
        <taxon>Bacteria</taxon>
        <taxon>Bacteria division TA06</taxon>
    </lineage>
</organism>
<dbReference type="AlphaFoldDB" id="A0A0S7WS49"/>
<protein>
    <submittedName>
        <fullName evidence="1">Uncharacterized protein</fullName>
    </submittedName>
</protein>
<dbReference type="Proteomes" id="UP000052008">
    <property type="component" value="Unassembled WGS sequence"/>
</dbReference>
<dbReference type="EMBL" id="LIZS01000034">
    <property type="protein sequence ID" value="KPJ52982.1"/>
    <property type="molecule type" value="Genomic_DNA"/>
</dbReference>
<proteinExistence type="predicted"/>
<evidence type="ECO:0000313" key="2">
    <source>
        <dbReference type="Proteomes" id="UP000052008"/>
    </source>
</evidence>
<accession>A0A0S7WS49</accession>
<gene>
    <name evidence="1" type="ORF">AMJ39_06390</name>
</gene>
<comment type="caution">
    <text evidence="1">The sequence shown here is derived from an EMBL/GenBank/DDBJ whole genome shotgun (WGS) entry which is preliminary data.</text>
</comment>
<evidence type="ECO:0000313" key="1">
    <source>
        <dbReference type="EMBL" id="KPJ52982.1"/>
    </source>
</evidence>
<reference evidence="1 2" key="1">
    <citation type="journal article" date="2015" name="Microbiome">
        <title>Genomic resolution of linkages in carbon, nitrogen, and sulfur cycling among widespread estuary sediment bacteria.</title>
        <authorList>
            <person name="Baker B.J."/>
            <person name="Lazar C.S."/>
            <person name="Teske A.P."/>
            <person name="Dick G.J."/>
        </authorList>
    </citation>
    <scope>NUCLEOTIDE SEQUENCE [LARGE SCALE GENOMIC DNA]</scope>
    <source>
        <strain evidence="1">DG_24</strain>
    </source>
</reference>
<sequence>MMLKSDTPVTPMSGCRHGPVWIFRAGTLVLDLSLPSGLQAFSELRIIGGKKGVSFSTRIWVAENGVDSLRTSGTMMT</sequence>
<name>A0A0S7WS49_UNCT6</name>